<protein>
    <recommendedName>
        <fullName evidence="3">Calcium-binding protein</fullName>
    </recommendedName>
</protein>
<reference evidence="1 2" key="1">
    <citation type="journal article" date="2016" name="Genome Announc.">
        <title>Complete Genome Sequence of Thiostrepton-Producing Streptomyces laurentii ATCC 31255.</title>
        <authorList>
            <person name="Doi K."/>
            <person name="Fujino Y."/>
            <person name="Nagayoshi Y."/>
            <person name="Ohshima T."/>
            <person name="Ogata S."/>
        </authorList>
    </citation>
    <scope>NUCLEOTIDE SEQUENCE [LARGE SCALE GENOMIC DNA]</scope>
    <source>
        <strain evidence="1 2">ATCC 31255</strain>
    </source>
</reference>
<keyword evidence="2" id="KW-1185">Reference proteome</keyword>
<name>A0A160NV98_STRLU</name>
<evidence type="ECO:0008006" key="3">
    <source>
        <dbReference type="Google" id="ProtNLM"/>
    </source>
</evidence>
<gene>
    <name evidence="1" type="ORF">SLA_1601</name>
</gene>
<proteinExistence type="predicted"/>
<dbReference type="Proteomes" id="UP000217676">
    <property type="component" value="Chromosome"/>
</dbReference>
<organism evidence="1 2">
    <name type="scientific">Streptomyces laurentii</name>
    <dbReference type="NCBI Taxonomy" id="39478"/>
    <lineage>
        <taxon>Bacteria</taxon>
        <taxon>Bacillati</taxon>
        <taxon>Actinomycetota</taxon>
        <taxon>Actinomycetes</taxon>
        <taxon>Kitasatosporales</taxon>
        <taxon>Streptomycetaceae</taxon>
        <taxon>Streptomyces</taxon>
    </lineage>
</organism>
<accession>A0A160NV98</accession>
<dbReference type="AlphaFoldDB" id="A0A160NV98"/>
<evidence type="ECO:0000313" key="1">
    <source>
        <dbReference type="EMBL" id="BAU82539.1"/>
    </source>
</evidence>
<dbReference type="EMBL" id="AP017424">
    <property type="protein sequence ID" value="BAU82539.1"/>
    <property type="molecule type" value="Genomic_DNA"/>
</dbReference>
<evidence type="ECO:0000313" key="2">
    <source>
        <dbReference type="Proteomes" id="UP000217676"/>
    </source>
</evidence>
<sequence>MPSLPHRTGLSVSREAGTVRCPLVMRGRTTPRGCRLSEECRRHEPSVAFRTEIGDQVGKQVWSVVMAGAAAAVLTGVAALPAGAATAPEGGAAFTSIKVNGGKPIVIGTTKEVAVPTSFRLTTTRTWRWSEVYLYRGDAERYKGDRLSHAIETTDCIRVNSNVCDVDETMYFNPSVWSMRNSEAGAWKIAAEVRFNGDGRDIDNKDLTVYVKRNSWLTVNASPEPVAKGGTLTVTGKVTRANWETRRYDSYAGRKLSLQFKPAGATSYTWVKTVYSNSKGDLKTTVRATKSGTWRWVYGGNDTTGPSTSAGDYVVVK</sequence>
<dbReference type="KEGG" id="slau:SLA_1601"/>